<dbReference type="InterPro" id="IPR008984">
    <property type="entry name" value="SMAD_FHA_dom_sf"/>
</dbReference>
<organism evidence="7 8">
    <name type="scientific">Talaromyces amestolkiae</name>
    <dbReference type="NCBI Taxonomy" id="1196081"/>
    <lineage>
        <taxon>Eukaryota</taxon>
        <taxon>Fungi</taxon>
        <taxon>Dikarya</taxon>
        <taxon>Ascomycota</taxon>
        <taxon>Pezizomycotina</taxon>
        <taxon>Eurotiomycetes</taxon>
        <taxon>Eurotiomycetidae</taxon>
        <taxon>Eurotiales</taxon>
        <taxon>Trichocomaceae</taxon>
        <taxon>Talaromyces</taxon>
        <taxon>Talaromyces sect. Talaromyces</taxon>
    </lineage>
</organism>
<dbReference type="PROSITE" id="PS00107">
    <property type="entry name" value="PROTEIN_KINASE_ATP"/>
    <property type="match status" value="1"/>
</dbReference>
<comment type="caution">
    <text evidence="7">The sequence shown here is derived from an EMBL/GenBank/DDBJ whole genome shotgun (WGS) entry which is preliminary data.</text>
</comment>
<proteinExistence type="inferred from homology"/>
<keyword evidence="3 4" id="KW-0067">ATP-binding</keyword>
<reference evidence="7 8" key="1">
    <citation type="journal article" date="2017" name="Biotechnol. Biofuels">
        <title>Differential beta-glucosidase expression as a function of carbon source availability in Talaromyces amestolkiae: a genomic and proteomic approach.</title>
        <authorList>
            <person name="de Eugenio L.I."/>
            <person name="Mendez-Liter J.A."/>
            <person name="Nieto-Dominguez M."/>
            <person name="Alonso L."/>
            <person name="Gil-Munoz J."/>
            <person name="Barriuso J."/>
            <person name="Prieto A."/>
            <person name="Martinez M.J."/>
        </authorList>
    </citation>
    <scope>NUCLEOTIDE SEQUENCE [LARGE SCALE GENOMIC DNA]</scope>
    <source>
        <strain evidence="7 8">CIB</strain>
    </source>
</reference>
<dbReference type="InterPro" id="IPR008271">
    <property type="entry name" value="Ser/Thr_kinase_AS"/>
</dbReference>
<accession>A0A364L7G8</accession>
<dbReference type="PROSITE" id="PS50011">
    <property type="entry name" value="PROTEIN_KINASE_DOM"/>
    <property type="match status" value="1"/>
</dbReference>
<dbReference type="GO" id="GO:0004672">
    <property type="term" value="F:protein kinase activity"/>
    <property type="evidence" value="ECO:0007669"/>
    <property type="project" value="InterPro"/>
</dbReference>
<evidence type="ECO:0000256" key="4">
    <source>
        <dbReference type="PROSITE-ProRule" id="PRU10141"/>
    </source>
</evidence>
<keyword evidence="2 4" id="KW-0547">Nucleotide-binding</keyword>
<dbReference type="OrthoDB" id="74764at2759"/>
<dbReference type="AlphaFoldDB" id="A0A364L7G8"/>
<dbReference type="Proteomes" id="UP000249363">
    <property type="component" value="Unassembled WGS sequence"/>
</dbReference>
<dbReference type="RefSeq" id="XP_040736272.1">
    <property type="nucleotide sequence ID" value="XM_040880500.1"/>
</dbReference>
<dbReference type="Gene3D" id="1.10.510.10">
    <property type="entry name" value="Transferase(Phosphotransferase) domain 1"/>
    <property type="match status" value="1"/>
</dbReference>
<dbReference type="GeneID" id="63796984"/>
<dbReference type="SMART" id="SM00240">
    <property type="entry name" value="FHA"/>
    <property type="match status" value="1"/>
</dbReference>
<name>A0A364L7G8_TALAM</name>
<dbReference type="Pfam" id="PF00498">
    <property type="entry name" value="FHA"/>
    <property type="match status" value="1"/>
</dbReference>
<dbReference type="Pfam" id="PF00069">
    <property type="entry name" value="Pkinase"/>
    <property type="match status" value="1"/>
</dbReference>
<feature type="binding site" evidence="4">
    <location>
        <position position="180"/>
    </location>
    <ligand>
        <name>ATP</name>
        <dbReference type="ChEBI" id="CHEBI:30616"/>
    </ligand>
</feature>
<dbReference type="SMART" id="SM00220">
    <property type="entry name" value="S_TKc"/>
    <property type="match status" value="1"/>
</dbReference>
<evidence type="ECO:0000256" key="2">
    <source>
        <dbReference type="ARBA" id="ARBA00022741"/>
    </source>
</evidence>
<evidence type="ECO:0000259" key="6">
    <source>
        <dbReference type="PROSITE" id="PS50011"/>
    </source>
</evidence>
<evidence type="ECO:0000313" key="7">
    <source>
        <dbReference type="EMBL" id="RAO71757.1"/>
    </source>
</evidence>
<dbReference type="PANTHER" id="PTHR24347">
    <property type="entry name" value="SERINE/THREONINE-PROTEIN KINASE"/>
    <property type="match status" value="1"/>
</dbReference>
<sequence length="648" mass="73197">MATLDCVGKLYRWDPLTKQATGPHAISAFHPLLVGRNRRSCQYVFDDACVSNQHLRIYTVIYDLENPLNIAPLVYAQDISTNGTFWNGQRIDRRNGGAVLLSDGDILRLSSKTFLEFRSEYQSARPLNNTQEKEIKEFSKEYLISDRILGEGGFGQVRMAVNLDTTSQVACKIVNLCAVKEIPPRREDDHGTNLLELQKREVAILQKLCHPNIIGVEKVFMMESSLYIFEDLITAGDLFTFVESKGGSITDFEAASVIQQILIAVDYLHENNIVHRDLKPENILMTSHGVKRRIVLADFGCAQVVSPGTKRMSTVVGTWDYTAPEIYNQVKAGYTKSVDLWSVGCIAVVLLTGTPPFPYSASSNIEYNEPGDLNEMFMNHRWSEASKMAQSFVLSLLVLDERKRLTVKQALQHPWFVNEQYQSKLRQLYEEAIRDWQPRSDIVPSNSENCFQFLHKDLDKAPGTALTPTMEPHKYRIIRSVSEKRIANETARNDKFVEASYPRRGLYMHERATRDKICVYQFSTPSSNTCPSFSPQAWKTTPSIRKLASTSNKPGLNQLNFDVGTPKRPKAELTTGHESWAYTSGKLTGKFHMPAGIAVVASKSITSITGAKRSFDETHSQSPEIGEVYEEVENKITGRVQRIPYQEK</sequence>
<dbReference type="PROSITE" id="PS50006">
    <property type="entry name" value="FHA_DOMAIN"/>
    <property type="match status" value="1"/>
</dbReference>
<evidence type="ECO:0000256" key="3">
    <source>
        <dbReference type="ARBA" id="ARBA00022840"/>
    </source>
</evidence>
<dbReference type="InterPro" id="IPR000253">
    <property type="entry name" value="FHA_dom"/>
</dbReference>
<dbReference type="SUPFAM" id="SSF49879">
    <property type="entry name" value="SMAD/FHA domain"/>
    <property type="match status" value="1"/>
</dbReference>
<dbReference type="InterPro" id="IPR000719">
    <property type="entry name" value="Prot_kinase_dom"/>
</dbReference>
<dbReference type="PROSITE" id="PS00108">
    <property type="entry name" value="PROTEIN_KINASE_ST"/>
    <property type="match status" value="1"/>
</dbReference>
<dbReference type="Gene3D" id="3.30.200.20">
    <property type="entry name" value="Phosphorylase Kinase, domain 1"/>
    <property type="match status" value="1"/>
</dbReference>
<keyword evidence="8" id="KW-1185">Reference proteome</keyword>
<dbReference type="STRING" id="1196081.A0A364L7G8"/>
<feature type="domain" description="FHA" evidence="5">
    <location>
        <begin position="32"/>
        <end position="91"/>
    </location>
</feature>
<dbReference type="InterPro" id="IPR011009">
    <property type="entry name" value="Kinase-like_dom_sf"/>
</dbReference>
<evidence type="ECO:0000313" key="8">
    <source>
        <dbReference type="Proteomes" id="UP000249363"/>
    </source>
</evidence>
<dbReference type="SUPFAM" id="SSF56112">
    <property type="entry name" value="Protein kinase-like (PK-like)"/>
    <property type="match status" value="1"/>
</dbReference>
<dbReference type="EMBL" id="MIKG01000016">
    <property type="protein sequence ID" value="RAO71757.1"/>
    <property type="molecule type" value="Genomic_DNA"/>
</dbReference>
<dbReference type="InterPro" id="IPR017441">
    <property type="entry name" value="Protein_kinase_ATP_BS"/>
</dbReference>
<dbReference type="GO" id="GO:0005524">
    <property type="term" value="F:ATP binding"/>
    <property type="evidence" value="ECO:0007669"/>
    <property type="project" value="UniProtKB-UniRule"/>
</dbReference>
<evidence type="ECO:0000256" key="1">
    <source>
        <dbReference type="ARBA" id="ARBA00005575"/>
    </source>
</evidence>
<protein>
    <recommendedName>
        <fullName evidence="9">Protein kinase domain-containing protein</fullName>
    </recommendedName>
</protein>
<evidence type="ECO:0000259" key="5">
    <source>
        <dbReference type="PROSITE" id="PS50006"/>
    </source>
</evidence>
<evidence type="ECO:0008006" key="9">
    <source>
        <dbReference type="Google" id="ProtNLM"/>
    </source>
</evidence>
<dbReference type="CDD" id="cd22670">
    <property type="entry name" value="FHA_MEK1-like"/>
    <property type="match status" value="1"/>
</dbReference>
<comment type="similarity">
    <text evidence="1">Belongs to the protein kinase superfamily. CAMK Ser/Thr protein kinase family. CHEK2 subfamily.</text>
</comment>
<gene>
    <name evidence="7" type="ORF">BHQ10_007769</name>
</gene>
<dbReference type="Gene3D" id="2.60.200.20">
    <property type="match status" value="1"/>
</dbReference>
<feature type="domain" description="Protein kinase" evidence="6">
    <location>
        <begin position="143"/>
        <end position="416"/>
    </location>
</feature>